<dbReference type="AlphaFoldDB" id="A0A2V3UHD1"/>
<dbReference type="Proteomes" id="UP000248021">
    <property type="component" value="Unassembled WGS sequence"/>
</dbReference>
<proteinExistence type="predicted"/>
<keyword evidence="2" id="KW-0732">Signal</keyword>
<dbReference type="RefSeq" id="WP_110375534.1">
    <property type="nucleotide sequence ID" value="NZ_JAHBRY010000001.1"/>
</dbReference>
<evidence type="ECO:0000313" key="4">
    <source>
        <dbReference type="Proteomes" id="UP000248021"/>
    </source>
</evidence>
<protein>
    <submittedName>
        <fullName evidence="3">Uncharacterized protein (DUF2336 family)</fullName>
    </submittedName>
</protein>
<sequence length="396" mass="41416">MIIRRYLVWATTATASQRAAAADVLVRAYHQSPLTDADRVDIDRALIGLASDESPMVRNALAVAFAKAGAAPAQVLDALLAREDEAAVALIARGAGVNAAQLVDCVALGDDATRAAIAAREGVSAPVAAALAEIASVDVLLVLLANRTALISPSAFLRMLDRHGHSVALQSAMLNRRDLPPFMRQALVSFLCQRLADFTVDRGWLTPARAGGLQVEAADMATMALVAEASEDALGRLVEHLIASGELTVGLLLRSLLCADPRLLTVSLAALTGLPRRDVEVTLKTADRAAFAAVYRQAGLPGGLLAAFRAALDAVDALPPEAAGRKDGRLSLAMVRRVITACEEMSPAEAGPLLALLERFVEEAEAFQDDRLSRPAPAASPDTTPVPAVARQALAA</sequence>
<evidence type="ECO:0000313" key="3">
    <source>
        <dbReference type="EMBL" id="PXW58256.1"/>
    </source>
</evidence>
<dbReference type="InterPro" id="IPR019285">
    <property type="entry name" value="DUF2336"/>
</dbReference>
<comment type="caution">
    <text evidence="3">The sequence shown here is derived from an EMBL/GenBank/DDBJ whole genome shotgun (WGS) entry which is preliminary data.</text>
</comment>
<reference evidence="3 4" key="1">
    <citation type="submission" date="2018-05" db="EMBL/GenBank/DDBJ databases">
        <title>Genomic Encyclopedia of Type Strains, Phase IV (KMG-IV): sequencing the most valuable type-strain genomes for metagenomic binning, comparative biology and taxonomic classification.</title>
        <authorList>
            <person name="Goeker M."/>
        </authorList>
    </citation>
    <scope>NUCLEOTIDE SEQUENCE [LARGE SCALE GENOMIC DNA]</scope>
    <source>
        <strain evidence="3 4">DSM 6462</strain>
    </source>
</reference>
<organism evidence="3 4">
    <name type="scientific">Chelatococcus asaccharovorans</name>
    <dbReference type="NCBI Taxonomy" id="28210"/>
    <lineage>
        <taxon>Bacteria</taxon>
        <taxon>Pseudomonadati</taxon>
        <taxon>Pseudomonadota</taxon>
        <taxon>Alphaproteobacteria</taxon>
        <taxon>Hyphomicrobiales</taxon>
        <taxon>Chelatococcaceae</taxon>
        <taxon>Chelatococcus</taxon>
    </lineage>
</organism>
<name>A0A2V3UHD1_9HYPH</name>
<feature type="signal peptide" evidence="2">
    <location>
        <begin position="1"/>
        <end position="21"/>
    </location>
</feature>
<dbReference type="InterPro" id="IPR014598">
    <property type="entry name" value="UCP035865"/>
</dbReference>
<feature type="chain" id="PRO_5016102199" evidence="2">
    <location>
        <begin position="22"/>
        <end position="396"/>
    </location>
</feature>
<evidence type="ECO:0000256" key="1">
    <source>
        <dbReference type="SAM" id="MobiDB-lite"/>
    </source>
</evidence>
<dbReference type="Pfam" id="PF10098">
    <property type="entry name" value="DUF2336"/>
    <property type="match status" value="1"/>
</dbReference>
<evidence type="ECO:0000256" key="2">
    <source>
        <dbReference type="SAM" id="SignalP"/>
    </source>
</evidence>
<dbReference type="EMBL" id="QJJK01000006">
    <property type="protein sequence ID" value="PXW58256.1"/>
    <property type="molecule type" value="Genomic_DNA"/>
</dbReference>
<accession>A0A2V3UHD1</accession>
<gene>
    <name evidence="3" type="ORF">C7450_106438</name>
</gene>
<dbReference type="PIRSF" id="PIRSF035865">
    <property type="entry name" value="UCP035865"/>
    <property type="match status" value="1"/>
</dbReference>
<dbReference type="OrthoDB" id="9798569at2"/>
<keyword evidence="4" id="KW-1185">Reference proteome</keyword>
<feature type="region of interest" description="Disordered" evidence="1">
    <location>
        <begin position="368"/>
        <end position="396"/>
    </location>
</feature>